<accession>A0A382E8U1</accession>
<dbReference type="PANTHER" id="PTHR43713:SF3">
    <property type="entry name" value="GLUTAMATE-1-SEMIALDEHYDE 2,1-AMINOMUTASE 1, CHLOROPLASTIC-RELATED"/>
    <property type="match status" value="1"/>
</dbReference>
<dbReference type="InterPro" id="IPR015421">
    <property type="entry name" value="PyrdxlP-dep_Trfase_major"/>
</dbReference>
<dbReference type="InterPro" id="IPR015422">
    <property type="entry name" value="PyrdxlP-dep_Trfase_small"/>
</dbReference>
<evidence type="ECO:0008006" key="4">
    <source>
        <dbReference type="Google" id="ProtNLM"/>
    </source>
</evidence>
<protein>
    <recommendedName>
        <fullName evidence="4">Glutamate-1-semialdehyde 2,1-aminomutase</fullName>
    </recommendedName>
</protein>
<reference evidence="3" key="1">
    <citation type="submission" date="2018-05" db="EMBL/GenBank/DDBJ databases">
        <authorList>
            <person name="Lanie J.A."/>
            <person name="Ng W.-L."/>
            <person name="Kazmierczak K.M."/>
            <person name="Andrzejewski T.M."/>
            <person name="Davidsen T.M."/>
            <person name="Wayne K.J."/>
            <person name="Tettelin H."/>
            <person name="Glass J.I."/>
            <person name="Rusch D."/>
            <person name="Podicherti R."/>
            <person name="Tsui H.-C.T."/>
            <person name="Winkler M.E."/>
        </authorList>
    </citation>
    <scope>NUCLEOTIDE SEQUENCE</scope>
</reference>
<dbReference type="InterPro" id="IPR005814">
    <property type="entry name" value="Aminotrans_3"/>
</dbReference>
<evidence type="ECO:0000313" key="3">
    <source>
        <dbReference type="EMBL" id="SVB46905.1"/>
    </source>
</evidence>
<name>A0A382E8U1_9ZZZZ</name>
<proteinExistence type="predicted"/>
<comment type="cofactor">
    <cofactor evidence="1">
        <name>pyridoxal 5'-phosphate</name>
        <dbReference type="ChEBI" id="CHEBI:597326"/>
    </cofactor>
</comment>
<dbReference type="SUPFAM" id="SSF53383">
    <property type="entry name" value="PLP-dependent transferases"/>
    <property type="match status" value="1"/>
</dbReference>
<dbReference type="InterPro" id="IPR015424">
    <property type="entry name" value="PyrdxlP-dep_Trfase"/>
</dbReference>
<dbReference type="Gene3D" id="3.40.640.10">
    <property type="entry name" value="Type I PLP-dependent aspartate aminotransferase-like (Major domain)"/>
    <property type="match status" value="1"/>
</dbReference>
<keyword evidence="2" id="KW-0663">Pyridoxal phosphate</keyword>
<dbReference type="Gene3D" id="3.90.1150.10">
    <property type="entry name" value="Aspartate Aminotransferase, domain 1"/>
    <property type="match status" value="1"/>
</dbReference>
<dbReference type="GO" id="GO:0030170">
    <property type="term" value="F:pyridoxal phosphate binding"/>
    <property type="evidence" value="ECO:0007669"/>
    <property type="project" value="InterPro"/>
</dbReference>
<dbReference type="GO" id="GO:0008483">
    <property type="term" value="F:transaminase activity"/>
    <property type="evidence" value="ECO:0007669"/>
    <property type="project" value="InterPro"/>
</dbReference>
<evidence type="ECO:0000256" key="1">
    <source>
        <dbReference type="ARBA" id="ARBA00001933"/>
    </source>
</evidence>
<dbReference type="EMBL" id="UINC01043201">
    <property type="protein sequence ID" value="SVB46905.1"/>
    <property type="molecule type" value="Genomic_DNA"/>
</dbReference>
<sequence length="161" mass="17261">MNSPENFRERALQFFPGGSNGEYGIPEGDAPVLERGQGCRVWDTGGREYLDMTMAWGAALVGHAHPKVLEAATATASKGANFAAVNRPMVELAERIAGLSRCVERIRFVASGTEATMLCLRTARAATGRPKILKFEGAYHGQYPEGVTSLVGSDPPELPQP</sequence>
<gene>
    <name evidence="3" type="ORF">METZ01_LOCUS199759</name>
</gene>
<evidence type="ECO:0000256" key="2">
    <source>
        <dbReference type="ARBA" id="ARBA00022898"/>
    </source>
</evidence>
<dbReference type="PANTHER" id="PTHR43713">
    <property type="entry name" value="GLUTAMATE-1-SEMIALDEHYDE 2,1-AMINOMUTASE"/>
    <property type="match status" value="1"/>
</dbReference>
<feature type="non-terminal residue" evidence="3">
    <location>
        <position position="161"/>
    </location>
</feature>
<dbReference type="AlphaFoldDB" id="A0A382E8U1"/>
<dbReference type="Pfam" id="PF00202">
    <property type="entry name" value="Aminotran_3"/>
    <property type="match status" value="1"/>
</dbReference>
<organism evidence="3">
    <name type="scientific">marine metagenome</name>
    <dbReference type="NCBI Taxonomy" id="408172"/>
    <lineage>
        <taxon>unclassified sequences</taxon>
        <taxon>metagenomes</taxon>
        <taxon>ecological metagenomes</taxon>
    </lineage>
</organism>